<comment type="caution">
    <text evidence="2">The sequence shown here is derived from an EMBL/GenBank/DDBJ whole genome shotgun (WGS) entry which is preliminary data.</text>
</comment>
<proteinExistence type="predicted"/>
<keyword evidence="3" id="KW-1185">Reference proteome</keyword>
<reference evidence="2 3" key="1">
    <citation type="submission" date="2019-02" db="EMBL/GenBank/DDBJ databases">
        <title>Marinobacter halodurans sp. nov., a marine bacterium isolated from sea tidal flat.</title>
        <authorList>
            <person name="Yoo Y."/>
            <person name="Lee D.W."/>
            <person name="Kim B.S."/>
            <person name="Kim J.-J."/>
        </authorList>
    </citation>
    <scope>NUCLEOTIDE SEQUENCE [LARGE SCALE GENOMIC DNA]</scope>
    <source>
        <strain evidence="2 3">YJ-S3-2</strain>
    </source>
</reference>
<dbReference type="EMBL" id="SJDL01000015">
    <property type="protein sequence ID" value="TBW55759.1"/>
    <property type="molecule type" value="Genomic_DNA"/>
</dbReference>
<evidence type="ECO:0000313" key="2">
    <source>
        <dbReference type="EMBL" id="TBW55759.1"/>
    </source>
</evidence>
<name>A0ABY1ZK49_9GAMM</name>
<dbReference type="Pfam" id="PF19493">
    <property type="entry name" value="Trypco1"/>
    <property type="match status" value="1"/>
</dbReference>
<dbReference type="RefSeq" id="WP_131482004.1">
    <property type="nucleotide sequence ID" value="NZ_SJDL01000015.1"/>
</dbReference>
<sequence length="103" mass="11062">MPERRFLEHGNAAIHIETSSSTDGHTAAGARFLKTIQDLSKLIGKGLAELESDAPDSVSIRFRLGLSDDGNFVIALDGTPANFEVEMNWGGGSTPDIPLPRQK</sequence>
<feature type="domain" description="Trypsin-co-occurring" evidence="1">
    <location>
        <begin position="28"/>
        <end position="90"/>
    </location>
</feature>
<accession>A0ABY1ZK49</accession>
<dbReference type="InterPro" id="IPR045794">
    <property type="entry name" value="Trypco1"/>
</dbReference>
<evidence type="ECO:0000259" key="1">
    <source>
        <dbReference type="Pfam" id="PF19493"/>
    </source>
</evidence>
<protein>
    <recommendedName>
        <fullName evidence="1">Trypsin-co-occurring domain-containing protein</fullName>
    </recommendedName>
</protein>
<gene>
    <name evidence="2" type="ORF">EZI54_11360</name>
</gene>
<dbReference type="Proteomes" id="UP000313645">
    <property type="component" value="Unassembled WGS sequence"/>
</dbReference>
<organism evidence="2 3">
    <name type="scientific">Marinobacter halodurans</name>
    <dbReference type="NCBI Taxonomy" id="2528979"/>
    <lineage>
        <taxon>Bacteria</taxon>
        <taxon>Pseudomonadati</taxon>
        <taxon>Pseudomonadota</taxon>
        <taxon>Gammaproteobacteria</taxon>
        <taxon>Pseudomonadales</taxon>
        <taxon>Marinobacteraceae</taxon>
        <taxon>Marinobacter</taxon>
    </lineage>
</organism>
<evidence type="ECO:0000313" key="3">
    <source>
        <dbReference type="Proteomes" id="UP000313645"/>
    </source>
</evidence>